<evidence type="ECO:0000313" key="2">
    <source>
        <dbReference type="EMBL" id="EME80616.1"/>
    </source>
</evidence>
<dbReference type="KEGG" id="pfj:MYCFIDRAFT_177548"/>
<dbReference type="EMBL" id="KB446561">
    <property type="protein sequence ID" value="EME80616.1"/>
    <property type="molecule type" value="Genomic_DNA"/>
</dbReference>
<gene>
    <name evidence="2" type="ORF">MYCFIDRAFT_177548</name>
</gene>
<sequence length="547" mass="61399">MPGRKNARMRPPSPLLNPIQSISDINQSFLFSLPTELWDVESLITCLLLRRLLILFNEGEVDVRRPDIHPKQHDMKTVFPYLRQVFDGVLPPTKSNRLLEAYHRIDPRLQLNVDEPDRHTKVDKWVSRREKQGIIWEPMFASASTRRRPDAPKGAAKVDALIANNPTDRRDNKDSRLLKAASASIPSRSAPTSRNPATPKGAPSTDVQNPRQADSAPPQPPTLIDLVQSPTLATSEFLATPIDEEKKLEKQRLRGWRTRNELIDKQLLQAHERTSLALERALCPLSTDRGLLWLYMLTLHNSHFNQEPLTSAQLADAIPVAFPRIKTTLNTEFTQQILEASVGMTLVEVGEAFARAMSTTCYNDVYNPGQYVTQNMQQVHPNGDPLQENDAPRDGGEEAPEANNDDSSHLGEDGAGRDDSGQRRPVIDDVNKKQHHTDIDEWTKENMNENEDKNVLLLHAVALRSSSRKPVVLQETHVNPSSCEPASFSRIKNNPSADSPEPLVDTRLNFEKSLAVRNPARAFITSRPGQHEIGAQDRSSRELNVVC</sequence>
<organism evidence="2 3">
    <name type="scientific">Pseudocercospora fijiensis (strain CIRAD86)</name>
    <name type="common">Black leaf streak disease fungus</name>
    <name type="synonym">Mycosphaerella fijiensis</name>
    <dbReference type="NCBI Taxonomy" id="383855"/>
    <lineage>
        <taxon>Eukaryota</taxon>
        <taxon>Fungi</taxon>
        <taxon>Dikarya</taxon>
        <taxon>Ascomycota</taxon>
        <taxon>Pezizomycotina</taxon>
        <taxon>Dothideomycetes</taxon>
        <taxon>Dothideomycetidae</taxon>
        <taxon>Mycosphaerellales</taxon>
        <taxon>Mycosphaerellaceae</taxon>
        <taxon>Pseudocercospora</taxon>
    </lineage>
</organism>
<dbReference type="VEuPathDB" id="FungiDB:MYCFIDRAFT_177548"/>
<accession>M3A7M5</accession>
<protein>
    <submittedName>
        <fullName evidence="2">Uncharacterized protein</fullName>
    </submittedName>
</protein>
<feature type="compositionally biased region" description="Basic and acidic residues" evidence="1">
    <location>
        <begin position="167"/>
        <end position="177"/>
    </location>
</feature>
<feature type="region of interest" description="Disordered" evidence="1">
    <location>
        <begin position="376"/>
        <end position="446"/>
    </location>
</feature>
<dbReference type="RefSeq" id="XP_007929502.1">
    <property type="nucleotide sequence ID" value="XM_007931311.1"/>
</dbReference>
<keyword evidence="3" id="KW-1185">Reference proteome</keyword>
<dbReference type="AlphaFoldDB" id="M3A7M5"/>
<dbReference type="GeneID" id="19333778"/>
<dbReference type="Proteomes" id="UP000016932">
    <property type="component" value="Unassembled WGS sequence"/>
</dbReference>
<evidence type="ECO:0000313" key="3">
    <source>
        <dbReference type="Proteomes" id="UP000016932"/>
    </source>
</evidence>
<feature type="compositionally biased region" description="Low complexity" evidence="1">
    <location>
        <begin position="180"/>
        <end position="194"/>
    </location>
</feature>
<dbReference type="HOGENOM" id="CLU_497928_0_0_1"/>
<evidence type="ECO:0000256" key="1">
    <source>
        <dbReference type="SAM" id="MobiDB-lite"/>
    </source>
</evidence>
<name>M3A7M5_PSEFD</name>
<proteinExistence type="predicted"/>
<feature type="compositionally biased region" description="Basic and acidic residues" evidence="1">
    <location>
        <begin position="406"/>
        <end position="446"/>
    </location>
</feature>
<reference evidence="2 3" key="1">
    <citation type="journal article" date="2012" name="PLoS Pathog.">
        <title>Diverse lifestyles and strategies of plant pathogenesis encoded in the genomes of eighteen Dothideomycetes fungi.</title>
        <authorList>
            <person name="Ohm R.A."/>
            <person name="Feau N."/>
            <person name="Henrissat B."/>
            <person name="Schoch C.L."/>
            <person name="Horwitz B.A."/>
            <person name="Barry K.W."/>
            <person name="Condon B.J."/>
            <person name="Copeland A.C."/>
            <person name="Dhillon B."/>
            <person name="Glaser F."/>
            <person name="Hesse C.N."/>
            <person name="Kosti I."/>
            <person name="LaButti K."/>
            <person name="Lindquist E.A."/>
            <person name="Lucas S."/>
            <person name="Salamov A.A."/>
            <person name="Bradshaw R.E."/>
            <person name="Ciuffetti L."/>
            <person name="Hamelin R.C."/>
            <person name="Kema G.H.J."/>
            <person name="Lawrence C."/>
            <person name="Scott J.A."/>
            <person name="Spatafora J.W."/>
            <person name="Turgeon B.G."/>
            <person name="de Wit P.J.G.M."/>
            <person name="Zhong S."/>
            <person name="Goodwin S.B."/>
            <person name="Grigoriev I.V."/>
        </authorList>
    </citation>
    <scope>NUCLEOTIDE SEQUENCE [LARGE SCALE GENOMIC DNA]</scope>
    <source>
        <strain evidence="2 3">CIRAD86</strain>
    </source>
</reference>
<feature type="region of interest" description="Disordered" evidence="1">
    <location>
        <begin position="140"/>
        <end position="228"/>
    </location>
</feature>